<proteinExistence type="predicted"/>
<dbReference type="Proteomes" id="UP000194737">
    <property type="component" value="Unassembled WGS sequence"/>
</dbReference>
<sequence length="73" mass="8745">MLIQEGMEFSTIDVNGEPCTGKVVCFRKNTFIIEHETDYGIERYLISKRKFRKEGHTFPQYNEKREYNNHTIL</sequence>
<reference evidence="1 2" key="1">
    <citation type="submission" date="2017-05" db="EMBL/GenBank/DDBJ databases">
        <title>The Genome Sequence of Enterococcus faecium 6F2_DIV0138.</title>
        <authorList>
            <consortium name="The Broad Institute Genomics Platform"/>
            <consortium name="The Broad Institute Genomic Center for Infectious Diseases"/>
            <person name="Earl A."/>
            <person name="Manson A."/>
            <person name="Schwartman J."/>
            <person name="Gilmore M."/>
            <person name="Abouelleil A."/>
            <person name="Cao P."/>
            <person name="Chapman S."/>
            <person name="Cusick C."/>
            <person name="Shea T."/>
            <person name="Young S."/>
            <person name="Neafsey D."/>
            <person name="Nusbaum C."/>
            <person name="Birren B."/>
        </authorList>
    </citation>
    <scope>NUCLEOTIDE SEQUENCE [LARGE SCALE GENOMIC DNA]</scope>
    <source>
        <strain evidence="1 2">6F2_DIV0138</strain>
    </source>
</reference>
<comment type="caution">
    <text evidence="1">The sequence shown here is derived from an EMBL/GenBank/DDBJ whole genome shotgun (WGS) entry which is preliminary data.</text>
</comment>
<name>A0AB73PJI9_ENTFC</name>
<gene>
    <name evidence="1" type="ORF">A5804_002802</name>
</gene>
<accession>A0AB73PJI9</accession>
<evidence type="ECO:0000313" key="1">
    <source>
        <dbReference type="EMBL" id="OTN94128.1"/>
    </source>
</evidence>
<dbReference type="EMBL" id="NGLB01000004">
    <property type="protein sequence ID" value="OTN94128.1"/>
    <property type="molecule type" value="Genomic_DNA"/>
</dbReference>
<dbReference type="RefSeq" id="WP_086325223.1">
    <property type="nucleotide sequence ID" value="NZ_JBNBYO010000015.1"/>
</dbReference>
<organism evidence="1 2">
    <name type="scientific">Enterococcus faecium</name>
    <name type="common">Streptococcus faecium</name>
    <dbReference type="NCBI Taxonomy" id="1352"/>
    <lineage>
        <taxon>Bacteria</taxon>
        <taxon>Bacillati</taxon>
        <taxon>Bacillota</taxon>
        <taxon>Bacilli</taxon>
        <taxon>Lactobacillales</taxon>
        <taxon>Enterococcaceae</taxon>
        <taxon>Enterococcus</taxon>
    </lineage>
</organism>
<protein>
    <submittedName>
        <fullName evidence="1">Uncharacterized protein</fullName>
    </submittedName>
</protein>
<evidence type="ECO:0000313" key="2">
    <source>
        <dbReference type="Proteomes" id="UP000194737"/>
    </source>
</evidence>
<dbReference type="AlphaFoldDB" id="A0AB73PJI9"/>